<evidence type="ECO:0000313" key="1">
    <source>
        <dbReference type="EMBL" id="CEK74814.1"/>
    </source>
</evidence>
<dbReference type="EMBL" id="HACG01027949">
    <property type="protein sequence ID" value="CEK74814.1"/>
    <property type="molecule type" value="Transcribed_RNA"/>
</dbReference>
<proteinExistence type="predicted"/>
<feature type="non-terminal residue" evidence="1">
    <location>
        <position position="1"/>
    </location>
</feature>
<dbReference type="AlphaFoldDB" id="A0A0B7A1I9"/>
<organism evidence="1">
    <name type="scientific">Arion vulgaris</name>
    <dbReference type="NCBI Taxonomy" id="1028688"/>
    <lineage>
        <taxon>Eukaryota</taxon>
        <taxon>Metazoa</taxon>
        <taxon>Spiralia</taxon>
        <taxon>Lophotrochozoa</taxon>
        <taxon>Mollusca</taxon>
        <taxon>Gastropoda</taxon>
        <taxon>Heterobranchia</taxon>
        <taxon>Euthyneura</taxon>
        <taxon>Panpulmonata</taxon>
        <taxon>Eupulmonata</taxon>
        <taxon>Stylommatophora</taxon>
        <taxon>Helicina</taxon>
        <taxon>Arionoidea</taxon>
        <taxon>Arionidae</taxon>
        <taxon>Arion</taxon>
    </lineage>
</organism>
<protein>
    <submittedName>
        <fullName evidence="1">Uncharacterized protein</fullName>
    </submittedName>
</protein>
<name>A0A0B7A1I9_9EUPU</name>
<gene>
    <name evidence="1" type="primary">ORF92671</name>
</gene>
<sequence>VAVKLSTVLSTMYSFITRKPMSSDKPSSGNEEVGQRGPGDYLSWMYQASWLQLSWYMLSGR</sequence>
<reference evidence="1" key="1">
    <citation type="submission" date="2014-12" db="EMBL/GenBank/DDBJ databases">
        <title>Insight into the proteome of Arion vulgaris.</title>
        <authorList>
            <person name="Aradska J."/>
            <person name="Bulat T."/>
            <person name="Smidak R."/>
            <person name="Sarate P."/>
            <person name="Gangsoo J."/>
            <person name="Sialana F."/>
            <person name="Bilban M."/>
            <person name="Lubec G."/>
        </authorList>
    </citation>
    <scope>NUCLEOTIDE SEQUENCE</scope>
    <source>
        <tissue evidence="1">Skin</tissue>
    </source>
</reference>
<accession>A0A0B7A1I9</accession>